<dbReference type="EMBL" id="MU150338">
    <property type="protein sequence ID" value="KAF9458513.1"/>
    <property type="molecule type" value="Genomic_DNA"/>
</dbReference>
<dbReference type="PANTHER" id="PTHR23508">
    <property type="entry name" value="CARBOXYLIC ACID TRANSPORTER PROTEIN HOMOLOG"/>
    <property type="match status" value="1"/>
</dbReference>
<gene>
    <name evidence="8" type="ORF">BDZ94DRAFT_1313204</name>
</gene>
<dbReference type="SUPFAM" id="SSF103473">
    <property type="entry name" value="MFS general substrate transporter"/>
    <property type="match status" value="1"/>
</dbReference>
<evidence type="ECO:0000256" key="6">
    <source>
        <dbReference type="SAM" id="Phobius"/>
    </source>
</evidence>
<feature type="transmembrane region" description="Helical" evidence="6">
    <location>
        <begin position="187"/>
        <end position="208"/>
    </location>
</feature>
<feature type="domain" description="Major facilitator superfamily (MFS) profile" evidence="7">
    <location>
        <begin position="12"/>
        <end position="461"/>
    </location>
</feature>
<feature type="transmembrane region" description="Helical" evidence="6">
    <location>
        <begin position="239"/>
        <end position="260"/>
    </location>
</feature>
<dbReference type="InterPro" id="IPR005828">
    <property type="entry name" value="MFS_sugar_transport-like"/>
</dbReference>
<feature type="transmembrane region" description="Helical" evidence="6">
    <location>
        <begin position="399"/>
        <end position="418"/>
    </location>
</feature>
<keyword evidence="3 6" id="KW-1133">Transmembrane helix</keyword>
<dbReference type="GO" id="GO:0005886">
    <property type="term" value="C:plasma membrane"/>
    <property type="evidence" value="ECO:0007669"/>
    <property type="project" value="TreeGrafter"/>
</dbReference>
<organism evidence="8 9">
    <name type="scientific">Collybia nuda</name>
    <dbReference type="NCBI Taxonomy" id="64659"/>
    <lineage>
        <taxon>Eukaryota</taxon>
        <taxon>Fungi</taxon>
        <taxon>Dikarya</taxon>
        <taxon>Basidiomycota</taxon>
        <taxon>Agaricomycotina</taxon>
        <taxon>Agaricomycetes</taxon>
        <taxon>Agaricomycetidae</taxon>
        <taxon>Agaricales</taxon>
        <taxon>Tricholomatineae</taxon>
        <taxon>Clitocybaceae</taxon>
        <taxon>Collybia</taxon>
    </lineage>
</organism>
<feature type="transmembrane region" description="Helical" evidence="6">
    <location>
        <begin position="334"/>
        <end position="355"/>
    </location>
</feature>
<comment type="subcellular location">
    <subcellularLocation>
        <location evidence="1">Membrane</location>
        <topology evidence="1">Multi-pass membrane protein</topology>
    </subcellularLocation>
</comment>
<comment type="caution">
    <text evidence="8">The sequence shown here is derived from an EMBL/GenBank/DDBJ whole genome shotgun (WGS) entry which is preliminary data.</text>
</comment>
<name>A0A9P6CF10_9AGAR</name>
<dbReference type="GO" id="GO:0046943">
    <property type="term" value="F:carboxylic acid transmembrane transporter activity"/>
    <property type="evidence" value="ECO:0007669"/>
    <property type="project" value="TreeGrafter"/>
</dbReference>
<sequence>MSLKVRIQSVSLIFACGTALFSDGYANLVIGSVNTLLTRIYGKDALAHRNHSTVLTSVGFAGFIVGMVSFGYLSDKIGRKFGMMVASAIILVFSGLSAASSGAKGSVDGLLSMLSAMRFLLGIGLGAEYPCGSVSASEQSEEPGINKRAWHRWLVLSTNTMIVTGFVTASFIPLVLLWIFGPNHLNAVWRLSLGLGVVPAFIVFLWRLNMDEPIRYKKDAMKRARIPYKLVLRRYGRSLAAISIVWLLYDMIMYVLWVSVGAPGYPNFFLLCFPKIPGKSPETFNLYSSTIINNVTGGTTDLVVVFGWNVVLNLFHLPGSTLGAFAVDYLGPKNTLIIGFMAQATVSFFMSGFFVNLTNHIAGFVVVYGIFLSSLAFGPGNCTFVLASKSSPTGVRGQYFGIAAASGKLGAFIGTWIFPPMIQGSFGGSGTVRGNTGPFWVGGGIALLSAIITFFFVDPLTPGGMAREDREFREYLEAHGYDTSQMGLGGMHSDDAEAGGGFPTLADHQGEEKTGSHASSEKVAVV</sequence>
<feature type="transmembrane region" description="Helical" evidence="6">
    <location>
        <begin position="306"/>
        <end position="327"/>
    </location>
</feature>
<feature type="transmembrane region" description="Helical" evidence="6">
    <location>
        <begin position="153"/>
        <end position="181"/>
    </location>
</feature>
<evidence type="ECO:0000256" key="4">
    <source>
        <dbReference type="ARBA" id="ARBA00023136"/>
    </source>
</evidence>
<evidence type="ECO:0000256" key="5">
    <source>
        <dbReference type="SAM" id="MobiDB-lite"/>
    </source>
</evidence>
<evidence type="ECO:0000313" key="8">
    <source>
        <dbReference type="EMBL" id="KAF9458513.1"/>
    </source>
</evidence>
<dbReference type="PANTHER" id="PTHR23508:SF10">
    <property type="entry name" value="CARBOXYLIC ACID TRANSPORTER PROTEIN HOMOLOG"/>
    <property type="match status" value="1"/>
</dbReference>
<evidence type="ECO:0000256" key="3">
    <source>
        <dbReference type="ARBA" id="ARBA00022989"/>
    </source>
</evidence>
<proteinExistence type="predicted"/>
<dbReference type="Proteomes" id="UP000807353">
    <property type="component" value="Unassembled WGS sequence"/>
</dbReference>
<dbReference type="PROSITE" id="PS50850">
    <property type="entry name" value="MFS"/>
    <property type="match status" value="1"/>
</dbReference>
<feature type="region of interest" description="Disordered" evidence="5">
    <location>
        <begin position="488"/>
        <end position="526"/>
    </location>
</feature>
<accession>A0A9P6CF10</accession>
<keyword evidence="9" id="KW-1185">Reference proteome</keyword>
<evidence type="ECO:0000313" key="9">
    <source>
        <dbReference type="Proteomes" id="UP000807353"/>
    </source>
</evidence>
<evidence type="ECO:0000256" key="2">
    <source>
        <dbReference type="ARBA" id="ARBA00022692"/>
    </source>
</evidence>
<feature type="transmembrane region" description="Helical" evidence="6">
    <location>
        <begin position="55"/>
        <end position="74"/>
    </location>
</feature>
<evidence type="ECO:0000256" key="1">
    <source>
        <dbReference type="ARBA" id="ARBA00004141"/>
    </source>
</evidence>
<reference evidence="8" key="1">
    <citation type="submission" date="2020-11" db="EMBL/GenBank/DDBJ databases">
        <authorList>
            <consortium name="DOE Joint Genome Institute"/>
            <person name="Ahrendt S."/>
            <person name="Riley R."/>
            <person name="Andreopoulos W."/>
            <person name="Labutti K."/>
            <person name="Pangilinan J."/>
            <person name="Ruiz-Duenas F.J."/>
            <person name="Barrasa J.M."/>
            <person name="Sanchez-Garcia M."/>
            <person name="Camarero S."/>
            <person name="Miyauchi S."/>
            <person name="Serrano A."/>
            <person name="Linde D."/>
            <person name="Babiker R."/>
            <person name="Drula E."/>
            <person name="Ayuso-Fernandez I."/>
            <person name="Pacheco R."/>
            <person name="Padilla G."/>
            <person name="Ferreira P."/>
            <person name="Barriuso J."/>
            <person name="Kellner H."/>
            <person name="Castanera R."/>
            <person name="Alfaro M."/>
            <person name="Ramirez L."/>
            <person name="Pisabarro A.G."/>
            <person name="Kuo A."/>
            <person name="Tritt A."/>
            <person name="Lipzen A."/>
            <person name="He G."/>
            <person name="Yan M."/>
            <person name="Ng V."/>
            <person name="Cullen D."/>
            <person name="Martin F."/>
            <person name="Rosso M.-N."/>
            <person name="Henrissat B."/>
            <person name="Hibbett D."/>
            <person name="Martinez A.T."/>
            <person name="Grigoriev I.V."/>
        </authorList>
    </citation>
    <scope>NUCLEOTIDE SEQUENCE</scope>
    <source>
        <strain evidence="8">CBS 247.69</strain>
    </source>
</reference>
<dbReference type="InterPro" id="IPR036259">
    <property type="entry name" value="MFS_trans_sf"/>
</dbReference>
<dbReference type="AlphaFoldDB" id="A0A9P6CF10"/>
<keyword evidence="4 6" id="KW-0472">Membrane</keyword>
<feature type="transmembrane region" description="Helical" evidence="6">
    <location>
        <begin position="81"/>
        <end position="99"/>
    </location>
</feature>
<feature type="transmembrane region" description="Helical" evidence="6">
    <location>
        <begin position="438"/>
        <end position="457"/>
    </location>
</feature>
<keyword evidence="2 6" id="KW-0812">Transmembrane</keyword>
<dbReference type="Pfam" id="PF00083">
    <property type="entry name" value="Sugar_tr"/>
    <property type="match status" value="2"/>
</dbReference>
<dbReference type="Gene3D" id="1.20.1250.20">
    <property type="entry name" value="MFS general substrate transporter like domains"/>
    <property type="match status" value="1"/>
</dbReference>
<evidence type="ECO:0000259" key="7">
    <source>
        <dbReference type="PROSITE" id="PS50850"/>
    </source>
</evidence>
<dbReference type="OrthoDB" id="2261376at2759"/>
<dbReference type="InterPro" id="IPR020846">
    <property type="entry name" value="MFS_dom"/>
</dbReference>
<feature type="transmembrane region" description="Helical" evidence="6">
    <location>
        <begin position="361"/>
        <end position="387"/>
    </location>
</feature>
<protein>
    <submittedName>
        <fullName evidence="8">Metabolite transporter</fullName>
    </submittedName>
</protein>